<sequence>MIERRRRLREKVEALAEPEFQKFSASLIPGVTRLLGVRLPVLRNLAREEARGDWRELLEHPAQEPYAEEVMLDGMLTGLARMEPEERLEWVRRFVPRMDNWAVCDTFCAGLKFSKRHPEMVWDFIQPYLGHPDAWHVRFAVVMMLDHFITEDYVERVLELLDGVRHGDYYVSMAVAWAVSVCYVKFPALTLRYLRRSSLPDFPYNKALQKIIESLRVSPEDKELMRSMKRR</sequence>
<name>A0ABM7ZH33_9BACT</name>
<dbReference type="SUPFAM" id="SSF48371">
    <property type="entry name" value="ARM repeat"/>
    <property type="match status" value="1"/>
</dbReference>
<gene>
    <name evidence="1" type="ORF">Abiwalacus_15920</name>
</gene>
<dbReference type="InterPro" id="IPR016024">
    <property type="entry name" value="ARM-type_fold"/>
</dbReference>
<dbReference type="RefSeq" id="WP_215435905.1">
    <property type="nucleotide sequence ID" value="NZ_AP025943.1"/>
</dbReference>
<dbReference type="PANTHER" id="PTHR34070:SF1">
    <property type="entry name" value="DNA ALKYLATION REPAIR PROTEIN"/>
    <property type="match status" value="1"/>
</dbReference>
<dbReference type="PANTHER" id="PTHR34070">
    <property type="entry name" value="ARMADILLO-TYPE FOLD"/>
    <property type="match status" value="1"/>
</dbReference>
<dbReference type="Proteomes" id="UP001062263">
    <property type="component" value="Chromosome"/>
</dbReference>
<dbReference type="Gene3D" id="1.25.10.90">
    <property type="match status" value="1"/>
</dbReference>
<evidence type="ECO:0008006" key="3">
    <source>
        <dbReference type="Google" id="ProtNLM"/>
    </source>
</evidence>
<dbReference type="EMBL" id="AP025943">
    <property type="protein sequence ID" value="BDL44018.1"/>
    <property type="molecule type" value="Genomic_DNA"/>
</dbReference>
<keyword evidence="2" id="KW-1185">Reference proteome</keyword>
<reference evidence="1" key="1">
    <citation type="submission" date="2022-06" db="EMBL/GenBank/DDBJ databases">
        <title>Akkermansia biwalacus sp. nov., an anaerobic mucin-degrading bacterium isolated from human intestine.</title>
        <authorList>
            <person name="Kobayashi Y."/>
            <person name="Inoue S."/>
            <person name="Kawahara T."/>
            <person name="Kohda N."/>
        </authorList>
    </citation>
    <scope>NUCLEOTIDE SEQUENCE</scope>
    <source>
        <strain evidence="1">WON2089</strain>
    </source>
</reference>
<accession>A0ABM7ZH33</accession>
<dbReference type="Pfam" id="PF08713">
    <property type="entry name" value="DNA_alkylation"/>
    <property type="match status" value="1"/>
</dbReference>
<organism evidence="1 2">
    <name type="scientific">Akkermansia biwaensis</name>
    <dbReference type="NCBI Taxonomy" id="2946555"/>
    <lineage>
        <taxon>Bacteria</taxon>
        <taxon>Pseudomonadati</taxon>
        <taxon>Verrucomicrobiota</taxon>
        <taxon>Verrucomicrobiia</taxon>
        <taxon>Verrucomicrobiales</taxon>
        <taxon>Akkermansiaceae</taxon>
        <taxon>Akkermansia</taxon>
    </lineage>
</organism>
<proteinExistence type="predicted"/>
<dbReference type="InterPro" id="IPR014825">
    <property type="entry name" value="DNA_alkylation"/>
</dbReference>
<protein>
    <recommendedName>
        <fullName evidence="3">DNA alkylation repair protein</fullName>
    </recommendedName>
</protein>
<evidence type="ECO:0000313" key="1">
    <source>
        <dbReference type="EMBL" id="BDL44018.1"/>
    </source>
</evidence>
<dbReference type="CDD" id="cd06561">
    <property type="entry name" value="AlkD_like"/>
    <property type="match status" value="1"/>
</dbReference>
<evidence type="ECO:0000313" key="2">
    <source>
        <dbReference type="Proteomes" id="UP001062263"/>
    </source>
</evidence>